<dbReference type="Gene3D" id="3.40.630.30">
    <property type="match status" value="1"/>
</dbReference>
<dbReference type="InterPro" id="IPR016181">
    <property type="entry name" value="Acyl_CoA_acyltransferase"/>
</dbReference>
<evidence type="ECO:0000259" key="1">
    <source>
        <dbReference type="PROSITE" id="PS51186"/>
    </source>
</evidence>
<dbReference type="InterPro" id="IPR000182">
    <property type="entry name" value="GNAT_dom"/>
</dbReference>
<dbReference type="EMBL" id="JAJEQR010000003">
    <property type="protein sequence ID" value="MCC2229626.1"/>
    <property type="molecule type" value="Genomic_DNA"/>
</dbReference>
<dbReference type="GO" id="GO:0030649">
    <property type="term" value="P:aminoglycoside antibiotic catabolic process"/>
    <property type="evidence" value="ECO:0007669"/>
    <property type="project" value="TreeGrafter"/>
</dbReference>
<dbReference type="AlphaFoldDB" id="A0AAE3E6W5"/>
<dbReference type="Pfam" id="PF13530">
    <property type="entry name" value="SCP2_2"/>
    <property type="match status" value="1"/>
</dbReference>
<organism evidence="2 3">
    <name type="scientific">Hominifimenecus microfluidus</name>
    <dbReference type="NCBI Taxonomy" id="2885348"/>
    <lineage>
        <taxon>Bacteria</taxon>
        <taxon>Bacillati</taxon>
        <taxon>Bacillota</taxon>
        <taxon>Clostridia</taxon>
        <taxon>Lachnospirales</taxon>
        <taxon>Lachnospiraceae</taxon>
        <taxon>Hominifimenecus</taxon>
    </lineage>
</organism>
<dbReference type="InterPro" id="IPR025559">
    <property type="entry name" value="Eis_dom"/>
</dbReference>
<dbReference type="Gene3D" id="3.30.1050.10">
    <property type="entry name" value="SCP2 sterol-binding domain"/>
    <property type="match status" value="1"/>
</dbReference>
<gene>
    <name evidence="2" type="ORF">LKD81_01240</name>
</gene>
<sequence length="410" mass="46889">MDTDTCGRQVQPEWMEFARNQKKSERKMTMSVEIQRNRPSDAADTRALWEEIFTEDSAAFLDYYYFVKTKDNQLQTIRTDGVLTAMIHWNPYPIRICGSEADSCYLVAVATKKEYRHRGQMASLLKAGLRDCAKAQIPLVWLMPADPAIYEPFDFRYIYEKCEGKWPQSEASVQASGGCSRQEVFPDSFRNSLKIRPLHPEEYAEAAAFLNRELERRYQVYTKRTPEYLAVTEAETQTEDGHAAGIFSFGALVGVFSYWVEDTIILRELVTTPEYESGEDRADLTAAVRSFFRAIPGLPEEITAITTGWLGERKPIIMARPANLEALMTRIKAKRPRTLCVRVDDPILPENDGCFLWQTGSAGSSWQSAPADAVPDLSFTIAELTQWLFREQREEFPELCPLRSFFNEIV</sequence>
<dbReference type="EC" id="2.3.1.-" evidence="2"/>
<name>A0AAE3E6W5_9FIRM</name>
<dbReference type="RefSeq" id="WP_308452413.1">
    <property type="nucleotide sequence ID" value="NZ_JAJEQR010000003.1"/>
</dbReference>
<dbReference type="InterPro" id="IPR036527">
    <property type="entry name" value="SCP2_sterol-bd_dom_sf"/>
</dbReference>
<keyword evidence="2" id="KW-0808">Transferase</keyword>
<keyword evidence="3" id="KW-1185">Reference proteome</keyword>
<evidence type="ECO:0000313" key="3">
    <source>
        <dbReference type="Proteomes" id="UP001198182"/>
    </source>
</evidence>
<dbReference type="SUPFAM" id="SSF55729">
    <property type="entry name" value="Acyl-CoA N-acyltransferases (Nat)"/>
    <property type="match status" value="1"/>
</dbReference>
<evidence type="ECO:0000313" key="2">
    <source>
        <dbReference type="EMBL" id="MCC2229626.1"/>
    </source>
</evidence>
<dbReference type="PROSITE" id="PS51186">
    <property type="entry name" value="GNAT"/>
    <property type="match status" value="1"/>
</dbReference>
<dbReference type="SUPFAM" id="SSF55718">
    <property type="entry name" value="SCP-like"/>
    <property type="match status" value="1"/>
</dbReference>
<comment type="caution">
    <text evidence="2">The sequence shown here is derived from an EMBL/GenBank/DDBJ whole genome shotgun (WGS) entry which is preliminary data.</text>
</comment>
<proteinExistence type="predicted"/>
<dbReference type="PANTHER" id="PTHR37817:SF1">
    <property type="entry name" value="N-ACETYLTRANSFERASE EIS"/>
    <property type="match status" value="1"/>
</dbReference>
<accession>A0AAE3E6W5</accession>
<dbReference type="GO" id="GO:0034069">
    <property type="term" value="F:aminoglycoside N-acetyltransferase activity"/>
    <property type="evidence" value="ECO:0007669"/>
    <property type="project" value="TreeGrafter"/>
</dbReference>
<protein>
    <submittedName>
        <fullName evidence="2">GNAT family N-acetyltransferase</fullName>
        <ecNumber evidence="2">2.3.1.-</ecNumber>
    </submittedName>
</protein>
<dbReference type="Pfam" id="PF13527">
    <property type="entry name" value="Acetyltransf_9"/>
    <property type="match status" value="1"/>
</dbReference>
<dbReference type="PANTHER" id="PTHR37817">
    <property type="entry name" value="N-ACETYLTRANSFERASE EIS"/>
    <property type="match status" value="1"/>
</dbReference>
<keyword evidence="2" id="KW-0012">Acyltransferase</keyword>
<dbReference type="Proteomes" id="UP001198182">
    <property type="component" value="Unassembled WGS sequence"/>
</dbReference>
<dbReference type="CDD" id="cd04301">
    <property type="entry name" value="NAT_SF"/>
    <property type="match status" value="1"/>
</dbReference>
<feature type="domain" description="N-acetyltransferase" evidence="1">
    <location>
        <begin position="32"/>
        <end position="172"/>
    </location>
</feature>
<reference evidence="2" key="1">
    <citation type="submission" date="2021-10" db="EMBL/GenBank/DDBJ databases">
        <title>Anaerobic single-cell dispensing facilitates the cultivation of human gut bacteria.</title>
        <authorList>
            <person name="Afrizal A."/>
        </authorList>
    </citation>
    <scope>NUCLEOTIDE SEQUENCE</scope>
    <source>
        <strain evidence="2">CLA-AA-H215</strain>
    </source>
</reference>
<dbReference type="InterPro" id="IPR051554">
    <property type="entry name" value="Acetyltransferase_Eis"/>
</dbReference>